<accession>A0A382EKY0</accession>
<organism evidence="1">
    <name type="scientific">marine metagenome</name>
    <dbReference type="NCBI Taxonomy" id="408172"/>
    <lineage>
        <taxon>unclassified sequences</taxon>
        <taxon>metagenomes</taxon>
        <taxon>ecological metagenomes</taxon>
    </lineage>
</organism>
<sequence>VEAAQRFRDRDDVVFVINGNGSRRKHFEAETEDLPNVTFMDYQPRERLNEVLAAGDIHLVPLQPEMGSISVPSKIYSILAAGRPVLASVDPGTEIDLVVTRSGAGRSVRAGDSQAFLDALSALVDDPNGRAAAGFEARRFAEAWLSAEAVADSYNELFSELQS</sequence>
<feature type="non-terminal residue" evidence="1">
    <location>
        <position position="1"/>
    </location>
</feature>
<dbReference type="GO" id="GO:0016757">
    <property type="term" value="F:glycosyltransferase activity"/>
    <property type="evidence" value="ECO:0007669"/>
    <property type="project" value="TreeGrafter"/>
</dbReference>
<dbReference type="Pfam" id="PF13692">
    <property type="entry name" value="Glyco_trans_1_4"/>
    <property type="match status" value="1"/>
</dbReference>
<dbReference type="EMBL" id="UINC01044937">
    <property type="protein sequence ID" value="SVB51059.1"/>
    <property type="molecule type" value="Genomic_DNA"/>
</dbReference>
<gene>
    <name evidence="1" type="ORF">METZ01_LOCUS203913</name>
</gene>
<evidence type="ECO:0008006" key="2">
    <source>
        <dbReference type="Google" id="ProtNLM"/>
    </source>
</evidence>
<dbReference type="AlphaFoldDB" id="A0A382EKY0"/>
<dbReference type="SUPFAM" id="SSF53756">
    <property type="entry name" value="UDP-Glycosyltransferase/glycogen phosphorylase"/>
    <property type="match status" value="1"/>
</dbReference>
<name>A0A382EKY0_9ZZZZ</name>
<protein>
    <recommendedName>
        <fullName evidence="2">Glycosyl transferase family 1 domain-containing protein</fullName>
    </recommendedName>
</protein>
<dbReference type="Gene3D" id="3.40.50.2000">
    <property type="entry name" value="Glycogen Phosphorylase B"/>
    <property type="match status" value="1"/>
</dbReference>
<dbReference type="PANTHER" id="PTHR12526">
    <property type="entry name" value="GLYCOSYLTRANSFERASE"/>
    <property type="match status" value="1"/>
</dbReference>
<proteinExistence type="predicted"/>
<evidence type="ECO:0000313" key="1">
    <source>
        <dbReference type="EMBL" id="SVB51059.1"/>
    </source>
</evidence>
<dbReference type="PANTHER" id="PTHR12526:SF638">
    <property type="entry name" value="SPORE COAT PROTEIN SA"/>
    <property type="match status" value="1"/>
</dbReference>
<reference evidence="1" key="1">
    <citation type="submission" date="2018-05" db="EMBL/GenBank/DDBJ databases">
        <authorList>
            <person name="Lanie J.A."/>
            <person name="Ng W.-L."/>
            <person name="Kazmierczak K.M."/>
            <person name="Andrzejewski T.M."/>
            <person name="Davidsen T.M."/>
            <person name="Wayne K.J."/>
            <person name="Tettelin H."/>
            <person name="Glass J.I."/>
            <person name="Rusch D."/>
            <person name="Podicherti R."/>
            <person name="Tsui H.-C.T."/>
            <person name="Winkler M.E."/>
        </authorList>
    </citation>
    <scope>NUCLEOTIDE SEQUENCE</scope>
</reference>